<accession>A0AAV3P283</accession>
<comment type="caution">
    <text evidence="1">The sequence shown here is derived from an EMBL/GenBank/DDBJ whole genome shotgun (WGS) entry which is preliminary data.</text>
</comment>
<dbReference type="SUPFAM" id="SSF56672">
    <property type="entry name" value="DNA/RNA polymerases"/>
    <property type="match status" value="1"/>
</dbReference>
<dbReference type="InterPro" id="IPR043502">
    <property type="entry name" value="DNA/RNA_pol_sf"/>
</dbReference>
<dbReference type="Proteomes" id="UP001454036">
    <property type="component" value="Unassembled WGS sequence"/>
</dbReference>
<keyword evidence="2" id="KW-1185">Reference proteome</keyword>
<evidence type="ECO:0000313" key="2">
    <source>
        <dbReference type="Proteomes" id="UP001454036"/>
    </source>
</evidence>
<dbReference type="EMBL" id="BAABME010000607">
    <property type="protein sequence ID" value="GAA0144132.1"/>
    <property type="molecule type" value="Genomic_DNA"/>
</dbReference>
<dbReference type="PANTHER" id="PTHR48475:SF2">
    <property type="entry name" value="RIBONUCLEASE H"/>
    <property type="match status" value="1"/>
</dbReference>
<evidence type="ECO:0000313" key="1">
    <source>
        <dbReference type="EMBL" id="GAA0144132.1"/>
    </source>
</evidence>
<dbReference type="Gene3D" id="3.30.420.10">
    <property type="entry name" value="Ribonuclease H-like superfamily/Ribonuclease H"/>
    <property type="match status" value="1"/>
</dbReference>
<name>A0AAV3P283_LITER</name>
<gene>
    <name evidence="1" type="ORF">LIER_04656</name>
</gene>
<protein>
    <submittedName>
        <fullName evidence="1">Uncharacterized protein</fullName>
    </submittedName>
</protein>
<dbReference type="GO" id="GO:0003676">
    <property type="term" value="F:nucleic acid binding"/>
    <property type="evidence" value="ECO:0007669"/>
    <property type="project" value="InterPro"/>
</dbReference>
<organism evidence="1 2">
    <name type="scientific">Lithospermum erythrorhizon</name>
    <name type="common">Purple gromwell</name>
    <name type="synonym">Lithospermum officinale var. erythrorhizon</name>
    <dbReference type="NCBI Taxonomy" id="34254"/>
    <lineage>
        <taxon>Eukaryota</taxon>
        <taxon>Viridiplantae</taxon>
        <taxon>Streptophyta</taxon>
        <taxon>Embryophyta</taxon>
        <taxon>Tracheophyta</taxon>
        <taxon>Spermatophyta</taxon>
        <taxon>Magnoliopsida</taxon>
        <taxon>eudicotyledons</taxon>
        <taxon>Gunneridae</taxon>
        <taxon>Pentapetalae</taxon>
        <taxon>asterids</taxon>
        <taxon>lamiids</taxon>
        <taxon>Boraginales</taxon>
        <taxon>Boraginaceae</taxon>
        <taxon>Boraginoideae</taxon>
        <taxon>Lithospermeae</taxon>
        <taxon>Lithospermum</taxon>
    </lineage>
</organism>
<dbReference type="PANTHER" id="PTHR48475">
    <property type="entry name" value="RIBONUCLEASE H"/>
    <property type="match status" value="1"/>
</dbReference>
<dbReference type="AlphaFoldDB" id="A0AAV3P283"/>
<sequence length="164" mass="19263">MEPPKSYKKVQKLTGCLAALNRFISKSGERNLPFFKTLRRMSQEKFTWDEERLLTTWAVELSEFELSYIPRISVKAQVLADFVIESTPRAYPQAPMRQIEEITDPKDFKWSLHVDGHETTKDRGQGIEFRHIPREENEEADRLSRLAITYYSELLEGVYVEMCN</sequence>
<proteinExistence type="predicted"/>
<dbReference type="InterPro" id="IPR036397">
    <property type="entry name" value="RNaseH_sf"/>
</dbReference>
<reference evidence="1 2" key="1">
    <citation type="submission" date="2024-01" db="EMBL/GenBank/DDBJ databases">
        <title>The complete chloroplast genome sequence of Lithospermum erythrorhizon: insights into the phylogenetic relationship among Boraginaceae species and the maternal lineages of purple gromwells.</title>
        <authorList>
            <person name="Okada T."/>
            <person name="Watanabe K."/>
        </authorList>
    </citation>
    <scope>NUCLEOTIDE SEQUENCE [LARGE SCALE GENOMIC DNA]</scope>
</reference>